<keyword evidence="3" id="KW-1185">Reference proteome</keyword>
<proteinExistence type="predicted"/>
<evidence type="ECO:0000259" key="1">
    <source>
        <dbReference type="Pfam" id="PF02374"/>
    </source>
</evidence>
<gene>
    <name evidence="2" type="ORF">DAY19_02850</name>
</gene>
<name>A0ABY0IKQ5_9BACT</name>
<dbReference type="InterPro" id="IPR025723">
    <property type="entry name" value="ArsA/GET3_ATPase-like"/>
</dbReference>
<dbReference type="Gene3D" id="3.40.50.300">
    <property type="entry name" value="P-loop containing nucleotide triphosphate hydrolases"/>
    <property type="match status" value="1"/>
</dbReference>
<dbReference type="Pfam" id="PF02374">
    <property type="entry name" value="ArsA_ATPase"/>
    <property type="match status" value="1"/>
</dbReference>
<comment type="caution">
    <text evidence="2">The sequence shown here is derived from an EMBL/GenBank/DDBJ whole genome shotgun (WGS) entry which is preliminary data.</text>
</comment>
<reference evidence="3" key="1">
    <citation type="journal article" date="2019" name="Int. J. Syst. Evol. Microbiol.">
        <title>Halobacteriovorax valvorus sp. nov., a novel prokaryotic predator isolated from coastal seawater of China.</title>
        <authorList>
            <person name="Chen M.-X."/>
        </authorList>
    </citation>
    <scope>NUCLEOTIDE SEQUENCE [LARGE SCALE GENOMIC DNA]</scope>
    <source>
        <strain evidence="3">BL9</strain>
    </source>
</reference>
<dbReference type="Proteomes" id="UP000443582">
    <property type="component" value="Unassembled WGS sequence"/>
</dbReference>
<accession>A0ABY0IKQ5</accession>
<sequence length="270" mass="30699">MKFKDLYIVTGKGGVGKTLTSLALTKSLTELDQNKNVYFFSFEQNADKDLINKLNVNTVELTHISSVQEYIARKLNSKTIAKWIVSTSFFNALFDMVPSFGQLIFLGHIIDLARDDRNIVVVDAPASGHLLSTIHSPKVFKDIFKIGPIANDIDKMHNFLTNDEHTQCVVVSIPTELAIEEGQELERELKEKYNLSTIEILNCDLSLNDFPEDDTPDFIRAKIQDQESLKEKFKVNPHLSFPQIVVPTQKEQVEELTRIITKKVDIFKSK</sequence>
<organism evidence="2 3">
    <name type="scientific">Halobacteriovorax vibrionivorans</name>
    <dbReference type="NCBI Taxonomy" id="2152716"/>
    <lineage>
        <taxon>Bacteria</taxon>
        <taxon>Pseudomonadati</taxon>
        <taxon>Bdellovibrionota</taxon>
        <taxon>Bacteriovoracia</taxon>
        <taxon>Bacteriovoracales</taxon>
        <taxon>Halobacteriovoraceae</taxon>
        <taxon>Halobacteriovorax</taxon>
    </lineage>
</organism>
<feature type="domain" description="ArsA/GET3 Anion-transporting ATPase-like" evidence="1">
    <location>
        <begin position="8"/>
        <end position="157"/>
    </location>
</feature>
<evidence type="ECO:0000313" key="2">
    <source>
        <dbReference type="EMBL" id="RZF22728.1"/>
    </source>
</evidence>
<evidence type="ECO:0000313" key="3">
    <source>
        <dbReference type="Proteomes" id="UP000443582"/>
    </source>
</evidence>
<dbReference type="InterPro" id="IPR027417">
    <property type="entry name" value="P-loop_NTPase"/>
</dbReference>
<dbReference type="RefSeq" id="WP_114705673.1">
    <property type="nucleotide sequence ID" value="NZ_QDKL01000001.1"/>
</dbReference>
<dbReference type="EMBL" id="QDKL01000001">
    <property type="protein sequence ID" value="RZF22728.1"/>
    <property type="molecule type" value="Genomic_DNA"/>
</dbReference>
<protein>
    <recommendedName>
        <fullName evidence="1">ArsA/GET3 Anion-transporting ATPase-like domain-containing protein</fullName>
    </recommendedName>
</protein>
<dbReference type="SUPFAM" id="SSF52540">
    <property type="entry name" value="P-loop containing nucleoside triphosphate hydrolases"/>
    <property type="match status" value="1"/>
</dbReference>